<evidence type="ECO:0000313" key="2">
    <source>
        <dbReference type="EMBL" id="PIS07827.1"/>
    </source>
</evidence>
<dbReference type="SUPFAM" id="SSF53098">
    <property type="entry name" value="Ribonuclease H-like"/>
    <property type="match status" value="1"/>
</dbReference>
<dbReference type="InterPro" id="IPR012337">
    <property type="entry name" value="RNaseH-like_sf"/>
</dbReference>
<dbReference type="PANTHER" id="PTHR47723:SF19">
    <property type="entry name" value="POLYNUCLEOTIDYL TRANSFERASE, RIBONUCLEASE H-LIKE SUPERFAMILY PROTEIN"/>
    <property type="match status" value="1"/>
</dbReference>
<organism evidence="2 3">
    <name type="scientific">Candidatus Berkelbacteria bacterium CG10_big_fil_rev_8_21_14_0_10_43_13</name>
    <dbReference type="NCBI Taxonomy" id="1974514"/>
    <lineage>
        <taxon>Bacteria</taxon>
        <taxon>Candidatus Berkelbacteria</taxon>
    </lineage>
</organism>
<dbReference type="AlphaFoldDB" id="A0A2H0W8Y7"/>
<dbReference type="EMBL" id="PEZW01000009">
    <property type="protein sequence ID" value="PIS07827.1"/>
    <property type="molecule type" value="Genomic_DNA"/>
</dbReference>
<protein>
    <recommendedName>
        <fullName evidence="1">RNase H type-1 domain-containing protein</fullName>
    </recommendedName>
</protein>
<evidence type="ECO:0000259" key="1">
    <source>
        <dbReference type="PROSITE" id="PS50879"/>
    </source>
</evidence>
<proteinExistence type="predicted"/>
<name>A0A2H0W8Y7_9BACT</name>
<dbReference type="GO" id="GO:0003676">
    <property type="term" value="F:nucleic acid binding"/>
    <property type="evidence" value="ECO:0007669"/>
    <property type="project" value="InterPro"/>
</dbReference>
<sequence length="142" mass="15558">MKQLFINTDGGSRGNPGPAAIGVAFFDETEKVLRTHKSKIGVGTNNEAEYQAIIEALKILNSGSIAGLGELVDSKIICRLDSLLVVEQVSGRWKIKQPHIAQFNIEIHRQLADLDLSVSFVHVPREQNKLADKLVNEALDGE</sequence>
<feature type="domain" description="RNase H type-1" evidence="1">
    <location>
        <begin position="1"/>
        <end position="140"/>
    </location>
</feature>
<dbReference type="PANTHER" id="PTHR47723">
    <property type="entry name" value="OS05G0353850 PROTEIN"/>
    <property type="match status" value="1"/>
</dbReference>
<dbReference type="InterPro" id="IPR002156">
    <property type="entry name" value="RNaseH_domain"/>
</dbReference>
<dbReference type="Gene3D" id="3.30.420.10">
    <property type="entry name" value="Ribonuclease H-like superfamily/Ribonuclease H"/>
    <property type="match status" value="1"/>
</dbReference>
<dbReference type="GO" id="GO:0004523">
    <property type="term" value="F:RNA-DNA hybrid ribonuclease activity"/>
    <property type="evidence" value="ECO:0007669"/>
    <property type="project" value="InterPro"/>
</dbReference>
<dbReference type="Pfam" id="PF13456">
    <property type="entry name" value="RVT_3"/>
    <property type="match status" value="1"/>
</dbReference>
<gene>
    <name evidence="2" type="ORF">COT78_01150</name>
</gene>
<dbReference type="PROSITE" id="PS50879">
    <property type="entry name" value="RNASE_H_1"/>
    <property type="match status" value="1"/>
</dbReference>
<dbReference type="InterPro" id="IPR053151">
    <property type="entry name" value="RNase_H-like"/>
</dbReference>
<accession>A0A2H0W8Y7</accession>
<dbReference type="InterPro" id="IPR036397">
    <property type="entry name" value="RNaseH_sf"/>
</dbReference>
<reference evidence="3" key="1">
    <citation type="submission" date="2017-09" db="EMBL/GenBank/DDBJ databases">
        <title>Depth-based differentiation of microbial function through sediment-hosted aquifers and enrichment of novel symbionts in the deep terrestrial subsurface.</title>
        <authorList>
            <person name="Probst A.J."/>
            <person name="Ladd B."/>
            <person name="Jarett J.K."/>
            <person name="Geller-Mcgrath D.E."/>
            <person name="Sieber C.M.K."/>
            <person name="Emerson J.B."/>
            <person name="Anantharaman K."/>
            <person name="Thomas B.C."/>
            <person name="Malmstrom R."/>
            <person name="Stieglmeier M."/>
            <person name="Klingl A."/>
            <person name="Woyke T."/>
            <person name="Ryan C.M."/>
            <person name="Banfield J.F."/>
        </authorList>
    </citation>
    <scope>NUCLEOTIDE SEQUENCE [LARGE SCALE GENOMIC DNA]</scope>
</reference>
<evidence type="ECO:0000313" key="3">
    <source>
        <dbReference type="Proteomes" id="UP000231382"/>
    </source>
</evidence>
<dbReference type="CDD" id="cd09279">
    <property type="entry name" value="RNase_HI_like"/>
    <property type="match status" value="1"/>
</dbReference>
<comment type="caution">
    <text evidence="2">The sequence shown here is derived from an EMBL/GenBank/DDBJ whole genome shotgun (WGS) entry which is preliminary data.</text>
</comment>
<dbReference type="Proteomes" id="UP000231382">
    <property type="component" value="Unassembled WGS sequence"/>
</dbReference>